<keyword evidence="2" id="KW-1185">Reference proteome</keyword>
<comment type="caution">
    <text evidence="1">The sequence shown here is derived from an EMBL/GenBank/DDBJ whole genome shotgun (WGS) entry which is preliminary data.</text>
</comment>
<sequence>MATENKVIQKTLIQVWGKHNSGKSSTIKNVYREIKTKHANSIIGDSNTFDKGDIYSFITLKDGVKIGFSSMGDILRKELKLHLDMLFNECDIIIAASRIRNNVDTYLEQKCKEKKVRRIKVTNCITSTKTLQEPLNKLSANHIVDIIENIINETI</sequence>
<proteinExistence type="predicted"/>
<evidence type="ECO:0008006" key="3">
    <source>
        <dbReference type="Google" id="ProtNLM"/>
    </source>
</evidence>
<dbReference type="OrthoDB" id="5821096at2"/>
<dbReference type="RefSeq" id="WP_116725892.1">
    <property type="nucleotide sequence ID" value="NZ_QCZI01000024.1"/>
</dbReference>
<evidence type="ECO:0000313" key="1">
    <source>
        <dbReference type="EMBL" id="PWA03949.1"/>
    </source>
</evidence>
<organism evidence="1 2">
    <name type="scientific">Flavobacterium psychrotolerans</name>
    <dbReference type="NCBI Taxonomy" id="2169410"/>
    <lineage>
        <taxon>Bacteria</taxon>
        <taxon>Pseudomonadati</taxon>
        <taxon>Bacteroidota</taxon>
        <taxon>Flavobacteriia</taxon>
        <taxon>Flavobacteriales</taxon>
        <taxon>Flavobacteriaceae</taxon>
        <taxon>Flavobacterium</taxon>
    </lineage>
</organism>
<reference evidence="1 2" key="1">
    <citation type="submission" date="2018-04" db="EMBL/GenBank/DDBJ databases">
        <title>Flavobacterium sp. nov., isolated from glacier ice.</title>
        <authorList>
            <person name="Liu Q."/>
            <person name="Xin Y.-H."/>
        </authorList>
    </citation>
    <scope>NUCLEOTIDE SEQUENCE [LARGE SCALE GENOMIC DNA]</scope>
    <source>
        <strain evidence="1 2">RB1R5</strain>
    </source>
</reference>
<accession>A0A2U1JG22</accession>
<dbReference type="AlphaFoldDB" id="A0A2U1JG22"/>
<evidence type="ECO:0000313" key="2">
    <source>
        <dbReference type="Proteomes" id="UP000245449"/>
    </source>
</evidence>
<protein>
    <recommendedName>
        <fullName evidence="3">G domain-containing protein</fullName>
    </recommendedName>
</protein>
<dbReference type="Proteomes" id="UP000245449">
    <property type="component" value="Unassembled WGS sequence"/>
</dbReference>
<dbReference type="EMBL" id="QCZI01000024">
    <property type="protein sequence ID" value="PWA03949.1"/>
    <property type="molecule type" value="Genomic_DNA"/>
</dbReference>
<name>A0A2U1JG22_9FLAO</name>
<gene>
    <name evidence="1" type="ORF">DB895_13480</name>
</gene>